<dbReference type="InterPro" id="IPR050882">
    <property type="entry name" value="Prepilin_peptidase/N-MTase"/>
</dbReference>
<evidence type="ECO:0000259" key="9">
    <source>
        <dbReference type="Pfam" id="PF06750"/>
    </source>
</evidence>
<dbReference type="Pfam" id="PF06750">
    <property type="entry name" value="A24_N_bact"/>
    <property type="match status" value="1"/>
</dbReference>
<name>A0A0G0NGQ2_9BACT</name>
<evidence type="ECO:0000259" key="8">
    <source>
        <dbReference type="Pfam" id="PF01478"/>
    </source>
</evidence>
<comment type="similarity">
    <text evidence="2">Belongs to the peptidase A24 family.</text>
</comment>
<dbReference type="Proteomes" id="UP000034246">
    <property type="component" value="Unassembled WGS sequence"/>
</dbReference>
<dbReference type="Pfam" id="PF01478">
    <property type="entry name" value="Peptidase_A24"/>
    <property type="match status" value="1"/>
</dbReference>
<dbReference type="GO" id="GO:0004190">
    <property type="term" value="F:aspartic-type endopeptidase activity"/>
    <property type="evidence" value="ECO:0007669"/>
    <property type="project" value="InterPro"/>
</dbReference>
<dbReference type="GO" id="GO:0006465">
    <property type="term" value="P:signal peptide processing"/>
    <property type="evidence" value="ECO:0007669"/>
    <property type="project" value="TreeGrafter"/>
</dbReference>
<keyword evidence="4 7" id="KW-0812">Transmembrane</keyword>
<evidence type="ECO:0000313" key="10">
    <source>
        <dbReference type="EMBL" id="KKR12001.1"/>
    </source>
</evidence>
<evidence type="ECO:0000256" key="3">
    <source>
        <dbReference type="ARBA" id="ARBA00022475"/>
    </source>
</evidence>
<feature type="transmembrane region" description="Helical" evidence="7">
    <location>
        <begin position="139"/>
        <end position="159"/>
    </location>
</feature>
<comment type="caution">
    <text evidence="10">The sequence shown here is derived from an EMBL/GenBank/DDBJ whole genome shotgun (WGS) entry which is preliminary data.</text>
</comment>
<feature type="transmembrane region" description="Helical" evidence="7">
    <location>
        <begin position="75"/>
        <end position="95"/>
    </location>
</feature>
<dbReference type="PANTHER" id="PTHR30487">
    <property type="entry name" value="TYPE 4 PREPILIN-LIKE PROTEINS LEADER PEPTIDE-PROCESSING ENZYME"/>
    <property type="match status" value="1"/>
</dbReference>
<accession>A0A0G0NGQ2</accession>
<protein>
    <submittedName>
        <fullName evidence="10">Type 4 prepilin-like protein leader peptide-processing enzyme</fullName>
    </submittedName>
</protein>
<sequence length="271" mass="30643">MSEIFLIVSLALFGLVFGSFITALSYRSIRGVSIFKGRSLCPLCKKKISWSDNIPIISYLSLNGKSRCCGKPISWRYPLIEFFTMLTFLLIGLVYTNCSTVTPPLCVLNNTFSFLVLPYLLLISLFLITVFITDFEHKIILDEFIFIPYGLTLLLLIFFNPEFSYTNIFLSFTCAAFLLLVHLITRGKGMGLGDVKLALLPPLILGWPFTLPWLFLSFIIGALVGVILMLMKKAKFGKQIPFGPFLILAFFLVLFWGDKLMFLFGFLTLSP</sequence>
<evidence type="ECO:0000256" key="6">
    <source>
        <dbReference type="ARBA" id="ARBA00023136"/>
    </source>
</evidence>
<dbReference type="AlphaFoldDB" id="A0A0G0NGQ2"/>
<dbReference type="GO" id="GO:0005886">
    <property type="term" value="C:plasma membrane"/>
    <property type="evidence" value="ECO:0007669"/>
    <property type="project" value="UniProtKB-SubCell"/>
</dbReference>
<dbReference type="PANTHER" id="PTHR30487:SF0">
    <property type="entry name" value="PREPILIN LEADER PEPTIDASE_N-METHYLTRANSFERASE-RELATED"/>
    <property type="match status" value="1"/>
</dbReference>
<feature type="transmembrane region" description="Helical" evidence="7">
    <location>
        <begin position="243"/>
        <end position="267"/>
    </location>
</feature>
<feature type="transmembrane region" description="Helical" evidence="7">
    <location>
        <begin position="115"/>
        <end position="132"/>
    </location>
</feature>
<dbReference type="PATRIC" id="fig|1618550.3.peg.61"/>
<evidence type="ECO:0000256" key="2">
    <source>
        <dbReference type="ARBA" id="ARBA00005801"/>
    </source>
</evidence>
<evidence type="ECO:0000256" key="5">
    <source>
        <dbReference type="ARBA" id="ARBA00022989"/>
    </source>
</evidence>
<evidence type="ECO:0000313" key="11">
    <source>
        <dbReference type="Proteomes" id="UP000034246"/>
    </source>
</evidence>
<evidence type="ECO:0000256" key="7">
    <source>
        <dbReference type="SAM" id="Phobius"/>
    </source>
</evidence>
<keyword evidence="5 7" id="KW-1133">Transmembrane helix</keyword>
<reference evidence="10 11" key="1">
    <citation type="journal article" date="2015" name="Nature">
        <title>rRNA introns, odd ribosomes, and small enigmatic genomes across a large radiation of phyla.</title>
        <authorList>
            <person name="Brown C.T."/>
            <person name="Hug L.A."/>
            <person name="Thomas B.C."/>
            <person name="Sharon I."/>
            <person name="Castelle C.J."/>
            <person name="Singh A."/>
            <person name="Wilkins M.J."/>
            <person name="Williams K.H."/>
            <person name="Banfield J.F."/>
        </authorList>
    </citation>
    <scope>NUCLEOTIDE SEQUENCE [LARGE SCALE GENOMIC DNA]</scope>
</reference>
<feature type="domain" description="Prepilin peptidase A24 N-terminal" evidence="9">
    <location>
        <begin position="12"/>
        <end position="92"/>
    </location>
</feature>
<gene>
    <name evidence="10" type="ORF">UT39_C0001G0056</name>
</gene>
<dbReference type="EMBL" id="LBWP01000001">
    <property type="protein sequence ID" value="KKR12001.1"/>
    <property type="molecule type" value="Genomic_DNA"/>
</dbReference>
<keyword evidence="3" id="KW-1003">Cell membrane</keyword>
<feature type="transmembrane region" description="Helical" evidence="7">
    <location>
        <begin position="165"/>
        <end position="184"/>
    </location>
</feature>
<dbReference type="STRING" id="1618550.UT39_C0001G0056"/>
<feature type="transmembrane region" description="Helical" evidence="7">
    <location>
        <begin position="213"/>
        <end position="231"/>
    </location>
</feature>
<keyword evidence="6 7" id="KW-0472">Membrane</keyword>
<organism evidence="10 11">
    <name type="scientific">Candidatus Woesebacteria bacterium GW2011_GWA1_39_21</name>
    <dbReference type="NCBI Taxonomy" id="1618550"/>
    <lineage>
        <taxon>Bacteria</taxon>
        <taxon>Candidatus Woeseibacteriota</taxon>
    </lineage>
</organism>
<dbReference type="Gene3D" id="1.20.120.1220">
    <property type="match status" value="1"/>
</dbReference>
<dbReference type="InterPro" id="IPR010627">
    <property type="entry name" value="Prepilin_pept_A24_N"/>
</dbReference>
<feature type="transmembrane region" description="Helical" evidence="7">
    <location>
        <begin position="6"/>
        <end position="26"/>
    </location>
</feature>
<comment type="subcellular location">
    <subcellularLocation>
        <location evidence="1">Cell membrane</location>
        <topology evidence="1">Multi-pass membrane protein</topology>
    </subcellularLocation>
</comment>
<proteinExistence type="inferred from homology"/>
<evidence type="ECO:0000256" key="4">
    <source>
        <dbReference type="ARBA" id="ARBA00022692"/>
    </source>
</evidence>
<dbReference type="InterPro" id="IPR000045">
    <property type="entry name" value="Prepilin_IV_endopep_pep"/>
</dbReference>
<evidence type="ECO:0000256" key="1">
    <source>
        <dbReference type="ARBA" id="ARBA00004651"/>
    </source>
</evidence>
<feature type="domain" description="Prepilin type IV endopeptidase peptidase" evidence="8">
    <location>
        <begin position="122"/>
        <end position="226"/>
    </location>
</feature>